<keyword evidence="3" id="KW-1185">Reference proteome</keyword>
<dbReference type="PANTHER" id="PTHR34610:SF3">
    <property type="entry name" value="SSL7007 PROTEIN"/>
    <property type="match status" value="1"/>
</dbReference>
<dbReference type="InterPro" id="IPR002716">
    <property type="entry name" value="PIN_dom"/>
</dbReference>
<evidence type="ECO:0000259" key="1">
    <source>
        <dbReference type="Pfam" id="PF13470"/>
    </source>
</evidence>
<gene>
    <name evidence="2" type="ORF">EXZ61_06230</name>
</gene>
<dbReference type="Proteomes" id="UP000317365">
    <property type="component" value="Chromosome"/>
</dbReference>
<dbReference type="RefSeq" id="WP_142810081.1">
    <property type="nucleotide sequence ID" value="NZ_CP036282.1"/>
</dbReference>
<organism evidence="2 3">
    <name type="scientific">Rhodoferax aquaticus</name>
    <dbReference type="NCBI Taxonomy" id="2527691"/>
    <lineage>
        <taxon>Bacteria</taxon>
        <taxon>Pseudomonadati</taxon>
        <taxon>Pseudomonadota</taxon>
        <taxon>Betaproteobacteria</taxon>
        <taxon>Burkholderiales</taxon>
        <taxon>Comamonadaceae</taxon>
        <taxon>Rhodoferax</taxon>
    </lineage>
</organism>
<reference evidence="3" key="1">
    <citation type="submission" date="2019-02" db="EMBL/GenBank/DDBJ databases">
        <title>Complete genome sequence of Rhodoferax sp. Gr-4.</title>
        <authorList>
            <person name="Jin L."/>
        </authorList>
    </citation>
    <scope>NUCLEOTIDE SEQUENCE [LARGE SCALE GENOMIC DNA]</scope>
    <source>
        <strain evidence="3">Gr-4</strain>
    </source>
</reference>
<reference evidence="3" key="2">
    <citation type="journal article" date="2020" name="Int. J. Syst. Evol. Microbiol.">
        <title>Genomic insights into a novel species Rhodoferax aquaticus sp. nov., isolated from freshwater.</title>
        <authorList>
            <person name="Li T."/>
            <person name="Zhuo Y."/>
            <person name="Jin C.Z."/>
            <person name="Wu X."/>
            <person name="Ko S.R."/>
            <person name="Jin F.J."/>
            <person name="Ahn C.Y."/>
            <person name="Oh H.M."/>
            <person name="Lee H.G."/>
            <person name="Jin L."/>
        </authorList>
    </citation>
    <scope>NUCLEOTIDE SEQUENCE [LARGE SCALE GENOMIC DNA]</scope>
    <source>
        <strain evidence="3">Gr-4</strain>
    </source>
</reference>
<dbReference type="EMBL" id="CP036282">
    <property type="protein sequence ID" value="QDL53801.1"/>
    <property type="molecule type" value="Genomic_DNA"/>
</dbReference>
<dbReference type="CDD" id="cd09854">
    <property type="entry name" value="PIN_VapC-like"/>
    <property type="match status" value="1"/>
</dbReference>
<dbReference type="InterPro" id="IPR029060">
    <property type="entry name" value="PIN-like_dom_sf"/>
</dbReference>
<dbReference type="Pfam" id="PF13470">
    <property type="entry name" value="PIN_3"/>
    <property type="match status" value="1"/>
</dbReference>
<feature type="domain" description="PIN" evidence="1">
    <location>
        <begin position="4"/>
        <end position="113"/>
    </location>
</feature>
<evidence type="ECO:0000313" key="2">
    <source>
        <dbReference type="EMBL" id="QDL53801.1"/>
    </source>
</evidence>
<dbReference type="SUPFAM" id="SSF88723">
    <property type="entry name" value="PIN domain-like"/>
    <property type="match status" value="1"/>
</dbReference>
<dbReference type="KEGG" id="rhg:EXZ61_06230"/>
<name>A0A515EMC8_9BURK</name>
<dbReference type="PANTHER" id="PTHR34610">
    <property type="entry name" value="SSL7007 PROTEIN"/>
    <property type="match status" value="1"/>
</dbReference>
<dbReference type="InterPro" id="IPR002850">
    <property type="entry name" value="PIN_toxin-like"/>
</dbReference>
<sequence>MIPVVIDTNVFVAGLRSGGGASRAVLRRALGGNLQPLFGNALWMEYHDLLERPVWGDTTTAQERRDVLAALARQGRWVTVYYGWRPNLPDEADNHLIELALAGGAQAIVTHNLRDLRGGELRLDRLRVLTPAQCLEEWT</sequence>
<protein>
    <submittedName>
        <fullName evidence="2">Toxin-antitoxin system toxin component, PIN family</fullName>
    </submittedName>
</protein>
<proteinExistence type="predicted"/>
<dbReference type="AlphaFoldDB" id="A0A515EMC8"/>
<dbReference type="NCBIfam" id="TIGR00305">
    <property type="entry name" value="putative toxin-antitoxin system toxin component, PIN family"/>
    <property type="match status" value="1"/>
</dbReference>
<evidence type="ECO:0000313" key="3">
    <source>
        <dbReference type="Proteomes" id="UP000317365"/>
    </source>
</evidence>
<accession>A0A515EMC8</accession>